<name>A0A918RRD9_9GAMM</name>
<sequence length="181" mass="21243">MEDHHLPHLGMIYPRDVQFDIDTLINDAQPKTILALGDFDAALFDEYRAQKSLLQQPCEVEHVSVSDCMQVMRMATRFDVAVAFNLFEHISRQHGMQILARLRDVVAAQYCICLPLGKHDDQSHWQLTDLFSFALKRVSTYTTPEAEFSLFKYSIYDYKSTPDWLNPDNWANPHMWNKFRW</sequence>
<reference evidence="1" key="2">
    <citation type="submission" date="2020-09" db="EMBL/GenBank/DDBJ databases">
        <authorList>
            <person name="Sun Q."/>
            <person name="Kim S."/>
        </authorList>
    </citation>
    <scope>NUCLEOTIDE SEQUENCE</scope>
    <source>
        <strain evidence="1">KCTC 12711</strain>
    </source>
</reference>
<protein>
    <submittedName>
        <fullName evidence="1">Uncharacterized protein</fullName>
    </submittedName>
</protein>
<dbReference type="EMBL" id="BMXA01000002">
    <property type="protein sequence ID" value="GHA06889.1"/>
    <property type="molecule type" value="Genomic_DNA"/>
</dbReference>
<evidence type="ECO:0000313" key="1">
    <source>
        <dbReference type="EMBL" id="GHA06889.1"/>
    </source>
</evidence>
<organism evidence="1 2">
    <name type="scientific">Arenicella chitinivorans</name>
    <dbReference type="NCBI Taxonomy" id="1329800"/>
    <lineage>
        <taxon>Bacteria</taxon>
        <taxon>Pseudomonadati</taxon>
        <taxon>Pseudomonadota</taxon>
        <taxon>Gammaproteobacteria</taxon>
        <taxon>Arenicellales</taxon>
        <taxon>Arenicellaceae</taxon>
        <taxon>Arenicella</taxon>
    </lineage>
</organism>
<dbReference type="Proteomes" id="UP000614811">
    <property type="component" value="Unassembled WGS sequence"/>
</dbReference>
<dbReference type="Pfam" id="PF19742">
    <property type="entry name" value="DUF6231"/>
    <property type="match status" value="1"/>
</dbReference>
<evidence type="ECO:0000313" key="2">
    <source>
        <dbReference type="Proteomes" id="UP000614811"/>
    </source>
</evidence>
<comment type="caution">
    <text evidence="1">The sequence shown here is derived from an EMBL/GenBank/DDBJ whole genome shotgun (WGS) entry which is preliminary data.</text>
</comment>
<keyword evidence="2" id="KW-1185">Reference proteome</keyword>
<gene>
    <name evidence="1" type="ORF">GCM10008090_15720</name>
</gene>
<dbReference type="AlphaFoldDB" id="A0A918RRD9"/>
<dbReference type="InterPro" id="IPR046199">
    <property type="entry name" value="DUF6231"/>
</dbReference>
<accession>A0A918RRD9</accession>
<reference evidence="1" key="1">
    <citation type="journal article" date="2014" name="Int. J. Syst. Evol. Microbiol.">
        <title>Complete genome sequence of Corynebacterium casei LMG S-19264T (=DSM 44701T), isolated from a smear-ripened cheese.</title>
        <authorList>
            <consortium name="US DOE Joint Genome Institute (JGI-PGF)"/>
            <person name="Walter F."/>
            <person name="Albersmeier A."/>
            <person name="Kalinowski J."/>
            <person name="Ruckert C."/>
        </authorList>
    </citation>
    <scope>NUCLEOTIDE SEQUENCE</scope>
    <source>
        <strain evidence="1">KCTC 12711</strain>
    </source>
</reference>
<proteinExistence type="predicted"/>